<evidence type="ECO:0000313" key="3">
    <source>
        <dbReference type="WBParaSite" id="Pan_g19224.t1"/>
    </source>
</evidence>
<dbReference type="WBParaSite" id="Pan_g19224.t1">
    <property type="protein sequence ID" value="Pan_g19224.t1"/>
    <property type="gene ID" value="Pan_g19224"/>
</dbReference>
<feature type="region of interest" description="Disordered" evidence="1">
    <location>
        <begin position="21"/>
        <end position="67"/>
    </location>
</feature>
<feature type="compositionally biased region" description="Pro residues" evidence="1">
    <location>
        <begin position="52"/>
        <end position="66"/>
    </location>
</feature>
<sequence length="164" mass="18007">MIHSCDVNDLIDIRFYENRNNGQSKGFARNPPSRPSRTSFLPNPSMAKSSSQPPPLRSALGPPPNVMPTMNLSMNMNMGGGMPNYLRGPPPNMGNPMMRPQNNYNQPPPNMPNMMNPPPLMQGGQNPMGMQMDEEAACGDDDCTEGVKTEAEVVQEEEKIAAQF</sequence>
<organism evidence="2 3">
    <name type="scientific">Panagrellus redivivus</name>
    <name type="common">Microworm</name>
    <dbReference type="NCBI Taxonomy" id="6233"/>
    <lineage>
        <taxon>Eukaryota</taxon>
        <taxon>Metazoa</taxon>
        <taxon>Ecdysozoa</taxon>
        <taxon>Nematoda</taxon>
        <taxon>Chromadorea</taxon>
        <taxon>Rhabditida</taxon>
        <taxon>Tylenchina</taxon>
        <taxon>Panagrolaimomorpha</taxon>
        <taxon>Panagrolaimoidea</taxon>
        <taxon>Panagrolaimidae</taxon>
        <taxon>Panagrellus</taxon>
    </lineage>
</organism>
<reference evidence="3" key="2">
    <citation type="submission" date="2020-10" db="UniProtKB">
        <authorList>
            <consortium name="WormBaseParasite"/>
        </authorList>
    </citation>
    <scope>IDENTIFICATION</scope>
</reference>
<feature type="compositionally biased region" description="Polar residues" evidence="1">
    <location>
        <begin position="35"/>
        <end position="51"/>
    </location>
</feature>
<accession>A0A7E4ZV74</accession>
<evidence type="ECO:0000313" key="2">
    <source>
        <dbReference type="Proteomes" id="UP000492821"/>
    </source>
</evidence>
<evidence type="ECO:0000256" key="1">
    <source>
        <dbReference type="SAM" id="MobiDB-lite"/>
    </source>
</evidence>
<protein>
    <submittedName>
        <fullName evidence="3">Zinc finger protein</fullName>
    </submittedName>
</protein>
<name>A0A7E4ZV74_PANRE</name>
<reference evidence="2" key="1">
    <citation type="journal article" date="2013" name="Genetics">
        <title>The draft genome and transcriptome of Panagrellus redivivus are shaped by the harsh demands of a free-living lifestyle.</title>
        <authorList>
            <person name="Srinivasan J."/>
            <person name="Dillman A.R."/>
            <person name="Macchietto M.G."/>
            <person name="Heikkinen L."/>
            <person name="Lakso M."/>
            <person name="Fracchia K.M."/>
            <person name="Antoshechkin I."/>
            <person name="Mortazavi A."/>
            <person name="Wong G."/>
            <person name="Sternberg P.W."/>
        </authorList>
    </citation>
    <scope>NUCLEOTIDE SEQUENCE [LARGE SCALE GENOMIC DNA]</scope>
    <source>
        <strain evidence="2">MT8872</strain>
    </source>
</reference>
<dbReference type="Proteomes" id="UP000492821">
    <property type="component" value="Unassembled WGS sequence"/>
</dbReference>
<dbReference type="AlphaFoldDB" id="A0A7E4ZV74"/>
<proteinExistence type="predicted"/>
<keyword evidence="2" id="KW-1185">Reference proteome</keyword>